<evidence type="ECO:0000256" key="6">
    <source>
        <dbReference type="ARBA" id="ARBA00022857"/>
    </source>
</evidence>
<evidence type="ECO:0000256" key="5">
    <source>
        <dbReference type="ARBA" id="ARBA00022694"/>
    </source>
</evidence>
<sequence>MSQPSPGFKIGSIPVEVPLLLAPMEDVTNLPFRLIAKRIAQPGLMFTEFVSAMAIHYGATKTFRKMRIHPGERPMGIQIFGGEPDVMAETARIAEEMGADIVDINMGCWVPKVCKTGSGAALLKDPELAERIVASVVKAVKVPVTVKVRAGWDYSLFAAPDLARRFQDAGARMITLHARFAKQGFEGEADWKLISDMREAVRVPLIGNGDVKKPEDALKMLTETGCDGVMVGRAAISNPWALRDIQRAMTGQDPMPAPTLAERIRVATEHLRMMVACEADAESFEEARSNPAFADAEFRACRALRGQIPLYIKGEVGASQIRDRLTRCSTVAEFETVLDEFAAQTAAR</sequence>
<dbReference type="PIRSF" id="PIRSF006621">
    <property type="entry name" value="Dus"/>
    <property type="match status" value="1"/>
</dbReference>
<keyword evidence="7" id="KW-0694">RNA-binding</keyword>
<feature type="active site" description="Proton donor" evidence="12">
    <location>
        <position position="108"/>
    </location>
</feature>
<dbReference type="eggNOG" id="COG0042">
    <property type="taxonomic scope" value="Bacteria"/>
</dbReference>
<comment type="catalytic activity">
    <reaction evidence="9">
        <text>a 5,6-dihydrouridine in tRNA + NADP(+) = a uridine in tRNA + NADPH + H(+)</text>
        <dbReference type="Rhea" id="RHEA:23624"/>
        <dbReference type="Rhea" id="RHEA-COMP:13339"/>
        <dbReference type="Rhea" id="RHEA-COMP:13887"/>
        <dbReference type="ChEBI" id="CHEBI:15378"/>
        <dbReference type="ChEBI" id="CHEBI:57783"/>
        <dbReference type="ChEBI" id="CHEBI:58349"/>
        <dbReference type="ChEBI" id="CHEBI:65315"/>
        <dbReference type="ChEBI" id="CHEBI:74443"/>
    </reaction>
</comment>
<comment type="cofactor">
    <cofactor evidence="11 13">
        <name>FMN</name>
        <dbReference type="ChEBI" id="CHEBI:58210"/>
    </cofactor>
</comment>
<accession>A0A068NV80</accession>
<evidence type="ECO:0000313" key="16">
    <source>
        <dbReference type="Proteomes" id="UP000027982"/>
    </source>
</evidence>
<organism evidence="15 16">
    <name type="scientific">Fimbriimonas ginsengisoli Gsoil 348</name>
    <dbReference type="NCBI Taxonomy" id="661478"/>
    <lineage>
        <taxon>Bacteria</taxon>
        <taxon>Bacillati</taxon>
        <taxon>Armatimonadota</taxon>
        <taxon>Fimbriimonadia</taxon>
        <taxon>Fimbriimonadales</taxon>
        <taxon>Fimbriimonadaceae</taxon>
        <taxon>Fimbriimonas</taxon>
    </lineage>
</organism>
<dbReference type="InterPro" id="IPR013785">
    <property type="entry name" value="Aldolase_TIM"/>
</dbReference>
<comment type="catalytic activity">
    <reaction evidence="10">
        <text>a 5,6-dihydrouridine in tRNA + NAD(+) = a uridine in tRNA + NADH + H(+)</text>
        <dbReference type="Rhea" id="RHEA:54452"/>
        <dbReference type="Rhea" id="RHEA-COMP:13339"/>
        <dbReference type="Rhea" id="RHEA-COMP:13887"/>
        <dbReference type="ChEBI" id="CHEBI:15378"/>
        <dbReference type="ChEBI" id="CHEBI:57540"/>
        <dbReference type="ChEBI" id="CHEBI:57945"/>
        <dbReference type="ChEBI" id="CHEBI:65315"/>
        <dbReference type="ChEBI" id="CHEBI:74443"/>
    </reaction>
</comment>
<dbReference type="KEGG" id="fgi:OP10G_3988"/>
<evidence type="ECO:0000259" key="14">
    <source>
        <dbReference type="Pfam" id="PF01207"/>
    </source>
</evidence>
<evidence type="ECO:0000256" key="11">
    <source>
        <dbReference type="PIRNR" id="PIRNR006621"/>
    </source>
</evidence>
<evidence type="ECO:0000256" key="10">
    <source>
        <dbReference type="ARBA" id="ARBA00048802"/>
    </source>
</evidence>
<keyword evidence="6" id="KW-0521">NADP</keyword>
<evidence type="ECO:0000313" key="15">
    <source>
        <dbReference type="EMBL" id="AIE87356.1"/>
    </source>
</evidence>
<dbReference type="NCBIfam" id="TIGR00737">
    <property type="entry name" value="nifR3_yhdG"/>
    <property type="match status" value="1"/>
</dbReference>
<dbReference type="EC" id="1.3.1.-" evidence="11"/>
<dbReference type="GO" id="GO:0050660">
    <property type="term" value="F:flavin adenine dinucleotide binding"/>
    <property type="evidence" value="ECO:0007669"/>
    <property type="project" value="InterPro"/>
</dbReference>
<dbReference type="RefSeq" id="WP_025228741.1">
    <property type="nucleotide sequence ID" value="NZ_CP007139.1"/>
</dbReference>
<dbReference type="InterPro" id="IPR004652">
    <property type="entry name" value="DusB-like"/>
</dbReference>
<dbReference type="Proteomes" id="UP000027982">
    <property type="component" value="Chromosome"/>
</dbReference>
<keyword evidence="13" id="KW-0547">Nucleotide-binding</keyword>
<reference evidence="15 16" key="1">
    <citation type="journal article" date="2014" name="PLoS ONE">
        <title>The first complete genome sequence of the class fimbriimonadia in the phylum armatimonadetes.</title>
        <authorList>
            <person name="Hu Z.Y."/>
            <person name="Wang Y.Z."/>
            <person name="Im W.T."/>
            <person name="Wang S.Y."/>
            <person name="Zhao G.P."/>
            <person name="Zheng H.J."/>
            <person name="Quan Z.X."/>
        </authorList>
    </citation>
    <scope>NUCLEOTIDE SEQUENCE [LARGE SCALE GENOMIC DNA]</scope>
    <source>
        <strain evidence="15">Gsoil 348</strain>
    </source>
</reference>
<evidence type="ECO:0000256" key="7">
    <source>
        <dbReference type="ARBA" id="ARBA00022884"/>
    </source>
</evidence>
<dbReference type="InterPro" id="IPR024036">
    <property type="entry name" value="tRNA-dHydroUridine_Synthase_C"/>
</dbReference>
<keyword evidence="3 11" id="KW-0285">Flavoprotein</keyword>
<evidence type="ECO:0000256" key="3">
    <source>
        <dbReference type="ARBA" id="ARBA00022630"/>
    </source>
</evidence>
<dbReference type="SUPFAM" id="SSF51395">
    <property type="entry name" value="FMN-linked oxidoreductases"/>
    <property type="match status" value="1"/>
</dbReference>
<feature type="domain" description="DUS-like FMN-binding" evidence="14">
    <location>
        <begin position="20"/>
        <end position="292"/>
    </location>
</feature>
<evidence type="ECO:0000256" key="12">
    <source>
        <dbReference type="PIRSR" id="PIRSR006621-1"/>
    </source>
</evidence>
<evidence type="ECO:0000256" key="8">
    <source>
        <dbReference type="ARBA" id="ARBA00023002"/>
    </source>
</evidence>
<keyword evidence="8 11" id="KW-0560">Oxidoreductase</keyword>
<feature type="binding site" evidence="13">
    <location>
        <position position="147"/>
    </location>
    <ligand>
        <name>FMN</name>
        <dbReference type="ChEBI" id="CHEBI:58210"/>
    </ligand>
</feature>
<keyword evidence="5 11" id="KW-0819">tRNA processing</keyword>
<comment type="similarity">
    <text evidence="11">Belongs to the dus family.</text>
</comment>
<dbReference type="Pfam" id="PF01207">
    <property type="entry name" value="Dus"/>
    <property type="match status" value="1"/>
</dbReference>
<dbReference type="OrthoDB" id="9764501at2"/>
<dbReference type="HOGENOM" id="CLU_013299_0_3_0"/>
<dbReference type="CDD" id="cd02801">
    <property type="entry name" value="DUS_like_FMN"/>
    <property type="match status" value="1"/>
</dbReference>
<evidence type="ECO:0000256" key="13">
    <source>
        <dbReference type="PIRSR" id="PIRSR006621-2"/>
    </source>
</evidence>
<dbReference type="EMBL" id="CP007139">
    <property type="protein sequence ID" value="AIE87356.1"/>
    <property type="molecule type" value="Genomic_DNA"/>
</dbReference>
<dbReference type="Gene3D" id="3.20.20.70">
    <property type="entry name" value="Aldolase class I"/>
    <property type="match status" value="1"/>
</dbReference>
<dbReference type="InterPro" id="IPR035587">
    <property type="entry name" value="DUS-like_FMN-bd"/>
</dbReference>
<dbReference type="Gene3D" id="1.10.1200.80">
    <property type="entry name" value="Putative flavin oxidoreducatase, domain 2"/>
    <property type="match status" value="1"/>
</dbReference>
<feature type="binding site" evidence="13">
    <location>
        <begin position="232"/>
        <end position="233"/>
    </location>
    <ligand>
        <name>FMN</name>
        <dbReference type="ChEBI" id="CHEBI:58210"/>
    </ligand>
</feature>
<keyword evidence="16" id="KW-1185">Reference proteome</keyword>
<dbReference type="PANTHER" id="PTHR45846">
    <property type="entry name" value="TRNA-DIHYDROURIDINE(47) SYNTHASE [NAD(P)(+)]-LIKE"/>
    <property type="match status" value="1"/>
</dbReference>
<dbReference type="PANTHER" id="PTHR45846:SF1">
    <property type="entry name" value="TRNA-DIHYDROURIDINE(47) SYNTHASE [NAD(P)(+)]-LIKE"/>
    <property type="match status" value="1"/>
</dbReference>
<evidence type="ECO:0000256" key="4">
    <source>
        <dbReference type="ARBA" id="ARBA00022643"/>
    </source>
</evidence>
<evidence type="ECO:0000256" key="9">
    <source>
        <dbReference type="ARBA" id="ARBA00048205"/>
    </source>
</evidence>
<gene>
    <name evidence="15" type="ORF">OP10G_3988</name>
</gene>
<proteinExistence type="inferred from homology"/>
<dbReference type="GO" id="GO:0000049">
    <property type="term" value="F:tRNA binding"/>
    <property type="evidence" value="ECO:0007669"/>
    <property type="project" value="UniProtKB-KW"/>
</dbReference>
<name>A0A068NV80_FIMGI</name>
<dbReference type="STRING" id="661478.OP10G_3988"/>
<keyword evidence="4 11" id="KW-0288">FMN</keyword>
<dbReference type="AlphaFoldDB" id="A0A068NV80"/>
<feature type="binding site" evidence="13">
    <location>
        <position position="78"/>
    </location>
    <ligand>
        <name>FMN</name>
        <dbReference type="ChEBI" id="CHEBI:58210"/>
    </ligand>
</feature>
<dbReference type="GO" id="GO:0017150">
    <property type="term" value="F:tRNA dihydrouridine synthase activity"/>
    <property type="evidence" value="ECO:0007669"/>
    <property type="project" value="InterPro"/>
</dbReference>
<keyword evidence="2" id="KW-0820">tRNA-binding</keyword>
<protein>
    <recommendedName>
        <fullName evidence="11">tRNA-dihydrouridine synthase</fullName>
        <ecNumber evidence="11">1.3.1.-</ecNumber>
    </recommendedName>
</protein>
<dbReference type="InterPro" id="IPR001269">
    <property type="entry name" value="DUS_fam"/>
</dbReference>
<evidence type="ECO:0000256" key="1">
    <source>
        <dbReference type="ARBA" id="ARBA00002790"/>
    </source>
</evidence>
<comment type="function">
    <text evidence="1 11">Catalyzes the synthesis of 5,6-dihydrouridine (D), a modified base found in the D-loop of most tRNAs, via the reduction of the C5-C6 double bond in target uridines.</text>
</comment>
<feature type="binding site" evidence="13">
    <location>
        <position position="177"/>
    </location>
    <ligand>
        <name>FMN</name>
        <dbReference type="ChEBI" id="CHEBI:58210"/>
    </ligand>
</feature>
<evidence type="ECO:0000256" key="2">
    <source>
        <dbReference type="ARBA" id="ARBA00022555"/>
    </source>
</evidence>